<evidence type="ECO:0000256" key="7">
    <source>
        <dbReference type="ARBA" id="ARBA00023316"/>
    </source>
</evidence>
<dbReference type="PANTHER" id="PTHR36174">
    <property type="entry name" value="LIPID II:GLYCINE GLYCYLTRANSFERASE"/>
    <property type="match status" value="1"/>
</dbReference>
<evidence type="ECO:0000256" key="11">
    <source>
        <dbReference type="ARBA" id="ARBA00048654"/>
    </source>
</evidence>
<organism evidence="13 14">
    <name type="scientific">Planococcus dechangensis</name>
    <dbReference type="NCBI Taxonomy" id="1176255"/>
    <lineage>
        <taxon>Bacteria</taxon>
        <taxon>Bacillati</taxon>
        <taxon>Bacillota</taxon>
        <taxon>Bacilli</taxon>
        <taxon>Bacillales</taxon>
        <taxon>Caryophanaceae</taxon>
        <taxon>Planococcus</taxon>
    </lineage>
</organism>
<evidence type="ECO:0000313" key="14">
    <source>
        <dbReference type="Proteomes" id="UP001595932"/>
    </source>
</evidence>
<dbReference type="InterPro" id="IPR003447">
    <property type="entry name" value="FEMABX"/>
</dbReference>
<reference evidence="14" key="1">
    <citation type="journal article" date="2019" name="Int. J. Syst. Evol. Microbiol.">
        <title>The Global Catalogue of Microorganisms (GCM) 10K type strain sequencing project: providing services to taxonomists for standard genome sequencing and annotation.</title>
        <authorList>
            <consortium name="The Broad Institute Genomics Platform"/>
            <consortium name="The Broad Institute Genome Sequencing Center for Infectious Disease"/>
            <person name="Wu L."/>
            <person name="Ma J."/>
        </authorList>
    </citation>
    <scope>NUCLEOTIDE SEQUENCE [LARGE SCALE GENOMIC DNA]</scope>
    <source>
        <strain evidence="14">CGMCC 1.12151</strain>
    </source>
</reference>
<feature type="domain" description="BioF2-like acetyltransferase" evidence="12">
    <location>
        <begin position="165"/>
        <end position="294"/>
    </location>
</feature>
<dbReference type="SUPFAM" id="SSF55729">
    <property type="entry name" value="Acyl-CoA N-acyltransferases (Nat)"/>
    <property type="match status" value="1"/>
</dbReference>
<proteinExistence type="inferred from homology"/>
<dbReference type="PROSITE" id="PS51191">
    <property type="entry name" value="FEMABX"/>
    <property type="match status" value="1"/>
</dbReference>
<name>A0ABV9MDW6_9BACL</name>
<evidence type="ECO:0000256" key="9">
    <source>
        <dbReference type="ARBA" id="ARBA00040679"/>
    </source>
</evidence>
<dbReference type="InterPro" id="IPR016181">
    <property type="entry name" value="Acyl_CoA_acyltransferase"/>
</dbReference>
<evidence type="ECO:0000256" key="10">
    <source>
        <dbReference type="ARBA" id="ARBA00042933"/>
    </source>
</evidence>
<comment type="subcellular location">
    <subcellularLocation>
        <location evidence="1">Cytoplasm</location>
    </subcellularLocation>
</comment>
<accession>A0ABV9MDW6</accession>
<evidence type="ECO:0000259" key="12">
    <source>
        <dbReference type="Pfam" id="PF13480"/>
    </source>
</evidence>
<dbReference type="EC" id="2.3.2.16" evidence="8"/>
<keyword evidence="14" id="KW-1185">Reference proteome</keyword>
<evidence type="ECO:0000256" key="2">
    <source>
        <dbReference type="ARBA" id="ARBA00009943"/>
    </source>
</evidence>
<dbReference type="InterPro" id="IPR038740">
    <property type="entry name" value="BioF2-like_GNAT_dom"/>
</dbReference>
<keyword evidence="7" id="KW-0961">Cell wall biogenesis/degradation</keyword>
<comment type="caution">
    <text evidence="13">The sequence shown here is derived from an EMBL/GenBank/DDBJ whole genome shotgun (WGS) entry which is preliminary data.</text>
</comment>
<dbReference type="Gene3D" id="3.40.630.30">
    <property type="match status" value="1"/>
</dbReference>
<comment type="similarity">
    <text evidence="2">Belongs to the FemABX family.</text>
</comment>
<evidence type="ECO:0000256" key="3">
    <source>
        <dbReference type="ARBA" id="ARBA00022679"/>
    </source>
</evidence>
<protein>
    <recommendedName>
        <fullName evidence="9">Lipid II:glycine glycyltransferase</fullName>
        <ecNumber evidence="8">2.3.2.16</ecNumber>
    </recommendedName>
    <alternativeName>
        <fullName evidence="10">Factor essential for expression of methicillin resistance X</fullName>
    </alternativeName>
</protein>
<evidence type="ECO:0000256" key="6">
    <source>
        <dbReference type="ARBA" id="ARBA00023315"/>
    </source>
</evidence>
<dbReference type="PANTHER" id="PTHR36174:SF1">
    <property type="entry name" value="LIPID II:GLYCINE GLYCYLTRANSFERASE"/>
    <property type="match status" value="1"/>
</dbReference>
<comment type="catalytic activity">
    <reaction evidence="11">
        <text>beta-D-GlcNAc-(1-&gt;4)-Mur2Ac(oyl-L-Ala-D-isoglutaminyl-L-Lys-D-Ala-D-Ala)-di-trans,octa-cis-undecaprenyl diphosphate + glycyl-tRNA(Gly) = beta-D-GlcNAc-(1-&gt;4)-Mur2Ac(oyl-L-Ala-D-isoglutaminyl-L-Lys-(N(6)-Gly)-D-Ala-D-Ala)-di-trans,octa-cis-undecaprenyl diphosphate + tRNA(Gly) + H(+)</text>
        <dbReference type="Rhea" id="RHEA:30435"/>
        <dbReference type="Rhea" id="RHEA-COMP:9664"/>
        <dbReference type="Rhea" id="RHEA-COMP:9683"/>
        <dbReference type="ChEBI" id="CHEBI:15378"/>
        <dbReference type="ChEBI" id="CHEBI:62233"/>
        <dbReference type="ChEBI" id="CHEBI:62234"/>
        <dbReference type="ChEBI" id="CHEBI:78442"/>
        <dbReference type="ChEBI" id="CHEBI:78522"/>
        <dbReference type="EC" id="2.3.2.16"/>
    </reaction>
</comment>
<evidence type="ECO:0000256" key="8">
    <source>
        <dbReference type="ARBA" id="ARBA00039074"/>
    </source>
</evidence>
<keyword evidence="6 13" id="KW-0012">Acyltransferase</keyword>
<dbReference type="Pfam" id="PF13480">
    <property type="entry name" value="Acetyltransf_6"/>
    <property type="match status" value="1"/>
</dbReference>
<dbReference type="Proteomes" id="UP001595932">
    <property type="component" value="Unassembled WGS sequence"/>
</dbReference>
<dbReference type="EMBL" id="JBHSGL010000005">
    <property type="protein sequence ID" value="MFC4712843.1"/>
    <property type="molecule type" value="Genomic_DNA"/>
</dbReference>
<gene>
    <name evidence="13" type="ORF">ACFO5U_08235</name>
</gene>
<dbReference type="GO" id="GO:0016746">
    <property type="term" value="F:acyltransferase activity"/>
    <property type="evidence" value="ECO:0007669"/>
    <property type="project" value="UniProtKB-KW"/>
</dbReference>
<dbReference type="InterPro" id="IPR050644">
    <property type="entry name" value="PG_Glycine_Bridge_Synth"/>
</dbReference>
<keyword evidence="5" id="KW-0573">Peptidoglycan synthesis</keyword>
<evidence type="ECO:0000256" key="5">
    <source>
        <dbReference type="ARBA" id="ARBA00022984"/>
    </source>
</evidence>
<keyword evidence="4" id="KW-0133">Cell shape</keyword>
<keyword evidence="3 13" id="KW-0808">Transferase</keyword>
<evidence type="ECO:0000256" key="1">
    <source>
        <dbReference type="ARBA" id="ARBA00004496"/>
    </source>
</evidence>
<sequence>MVGTPPVSWRDYSELTTRKKEKKMRDLYFDERYGKLYEEIEKGVCQLFEFNHPFGRVRHMFIKRMIPILIGPNRYYDIITPYGYGGPMMTDCTTENRQELGEAFEKAFAAYCDSENIVSEFIRFHPVHCNAEDFKAIYEVNYLRDTVGTSIRVHDDPIQAEFSSSARKNIRKALRDGIEYRVTLAPSDLRAFQQIYFATMERNRAESFYYFNEQYFNQLLESFGERLLLVEALYKGEVIGMELQFVDNDIIHTHLSGTYEAFHHLSPVYIMQYATVLWAKERGISLIHGGGGRTNSPDDNLLRFKRQFARCTSFSFYTGQKVWNEDMYNQLCKIANTEITDEFFPAYRKLQENDTNKVSKFNSDESEMEI</sequence>
<evidence type="ECO:0000256" key="4">
    <source>
        <dbReference type="ARBA" id="ARBA00022960"/>
    </source>
</evidence>
<evidence type="ECO:0000313" key="13">
    <source>
        <dbReference type="EMBL" id="MFC4712843.1"/>
    </source>
</evidence>
<dbReference type="RefSeq" id="WP_377278309.1">
    <property type="nucleotide sequence ID" value="NZ_JBHSGL010000005.1"/>
</dbReference>